<reference evidence="2 3" key="1">
    <citation type="submission" date="2020-07" db="EMBL/GenBank/DDBJ databases">
        <title>Sequencing the genomes of 1000 actinobacteria strains.</title>
        <authorList>
            <person name="Klenk H.-P."/>
        </authorList>
    </citation>
    <scope>NUCLEOTIDE SEQUENCE [LARGE SCALE GENOMIC DNA]</scope>
    <source>
        <strain evidence="2 3">DSM 45927</strain>
    </source>
</reference>
<evidence type="ECO:0000313" key="2">
    <source>
        <dbReference type="EMBL" id="NYI95600.1"/>
    </source>
</evidence>
<feature type="compositionally biased region" description="Gly residues" evidence="1">
    <location>
        <begin position="196"/>
        <end position="208"/>
    </location>
</feature>
<feature type="region of interest" description="Disordered" evidence="1">
    <location>
        <begin position="196"/>
        <end position="270"/>
    </location>
</feature>
<sequence>MEYAGVLALVAGVATGMAGLTEPGRRALAEVERAVCAVLRLEGCGTGTAGAGAAANPDSAFRPQGCTTGTSSLTAATGVSVAVSPGGKVRIAERVNSDGTVEVSLARGFEAAAELPSPFRWGAGVGHLAEAEAGVAAGVRGGVTAVDTWVLDDRRAATAFRERVARQVHLDELTEDSGAFDAVGAQIVGLLERSLGTGGPEAGGGSGGLPPPDRREVVADGGVRLTGELGATLGGRGRRAAGPERSGSDGGPAAPDAPGAPSGPRTGRQGVASGVDLLHLVSASAEGSAHFSRETDERRDTVAETVGFAFEEAGEVGRLMPRSVVTPEDARDRVVSAALTTTRDRRTGRLTEVAIRVVNAADEHGQTEGTARLAVTDANRATVRAWLNGGEPLLALSFLSTTGRPKDATDPRAEHPPGGADDAPGRPASGDSGDSGGGDVEEGGEDREHAGEGRRVRLSDFDRLLHAEGVYSTVRYAVETGGREFSADATLAGWAFGGSTGWESVSRTATGARYLGAPDGDGRRDLVPFAACTN</sequence>
<feature type="compositionally biased region" description="Low complexity" evidence="1">
    <location>
        <begin position="416"/>
        <end position="432"/>
    </location>
</feature>
<feature type="compositionally biased region" description="Low complexity" evidence="1">
    <location>
        <begin position="251"/>
        <end position="264"/>
    </location>
</feature>
<dbReference type="EMBL" id="JACCFO010000001">
    <property type="protein sequence ID" value="NYI95600.1"/>
    <property type="molecule type" value="Genomic_DNA"/>
</dbReference>
<gene>
    <name evidence="2" type="ORF">HNR12_001877</name>
</gene>
<keyword evidence="3" id="KW-1185">Reference proteome</keyword>
<accession>A0A853BKR4</accession>
<evidence type="ECO:0000313" key="3">
    <source>
        <dbReference type="Proteomes" id="UP000575985"/>
    </source>
</evidence>
<feature type="compositionally biased region" description="Basic and acidic residues" evidence="1">
    <location>
        <begin position="404"/>
        <end position="415"/>
    </location>
</feature>
<dbReference type="RefSeq" id="WP_179767094.1">
    <property type="nucleotide sequence ID" value="NZ_JACCFO010000001.1"/>
</dbReference>
<feature type="region of interest" description="Disordered" evidence="1">
    <location>
        <begin position="401"/>
        <end position="454"/>
    </location>
</feature>
<name>A0A853BKR4_9ACTN</name>
<organism evidence="2 3">
    <name type="scientific">Streptomonospora nanhaiensis</name>
    <dbReference type="NCBI Taxonomy" id="1323731"/>
    <lineage>
        <taxon>Bacteria</taxon>
        <taxon>Bacillati</taxon>
        <taxon>Actinomycetota</taxon>
        <taxon>Actinomycetes</taxon>
        <taxon>Streptosporangiales</taxon>
        <taxon>Nocardiopsidaceae</taxon>
        <taxon>Streptomonospora</taxon>
    </lineage>
</organism>
<comment type="caution">
    <text evidence="2">The sequence shown here is derived from an EMBL/GenBank/DDBJ whole genome shotgun (WGS) entry which is preliminary data.</text>
</comment>
<dbReference type="AlphaFoldDB" id="A0A853BKR4"/>
<evidence type="ECO:0000256" key="1">
    <source>
        <dbReference type="SAM" id="MobiDB-lite"/>
    </source>
</evidence>
<proteinExistence type="predicted"/>
<dbReference type="Proteomes" id="UP000575985">
    <property type="component" value="Unassembled WGS sequence"/>
</dbReference>
<protein>
    <submittedName>
        <fullName evidence="2">Uncharacterized protein</fullName>
    </submittedName>
</protein>